<dbReference type="Proteomes" id="UP000637299">
    <property type="component" value="Unassembled WGS sequence"/>
</dbReference>
<accession>A0ABR8Z8C7</accession>
<keyword evidence="2" id="KW-1185">Reference proteome</keyword>
<sequence length="91" mass="10145">MPKIRSTSDGLIYIKSSSIENLKRPNALEGAKALGKPVIINVNHIGFLSYNNEGRVTFFMANGFEISINIFFDEAERIFNCAKGGMNEEIM</sequence>
<evidence type="ECO:0000313" key="2">
    <source>
        <dbReference type="Proteomes" id="UP000637299"/>
    </source>
</evidence>
<proteinExistence type="predicted"/>
<protein>
    <submittedName>
        <fullName evidence="1">Uncharacterized protein</fullName>
    </submittedName>
</protein>
<gene>
    <name evidence="1" type="ORF">IC610_03530</name>
</gene>
<comment type="caution">
    <text evidence="1">The sequence shown here is derived from an EMBL/GenBank/DDBJ whole genome shotgun (WGS) entry which is preliminary data.</text>
</comment>
<dbReference type="EMBL" id="JACYFS010000001">
    <property type="protein sequence ID" value="MBD8081492.1"/>
    <property type="molecule type" value="Genomic_DNA"/>
</dbReference>
<dbReference type="RefSeq" id="WP_191735266.1">
    <property type="nucleotide sequence ID" value="NZ_JACYFS010000001.1"/>
</dbReference>
<organism evidence="1 2">
    <name type="scientific">Chryseobacterium caseinilyticum</name>
    <dbReference type="NCBI Taxonomy" id="2771428"/>
    <lineage>
        <taxon>Bacteria</taxon>
        <taxon>Pseudomonadati</taxon>
        <taxon>Bacteroidota</taxon>
        <taxon>Flavobacteriia</taxon>
        <taxon>Flavobacteriales</taxon>
        <taxon>Weeksellaceae</taxon>
        <taxon>Chryseobacterium group</taxon>
        <taxon>Chryseobacterium</taxon>
    </lineage>
</organism>
<name>A0ABR8Z8C7_9FLAO</name>
<reference evidence="1 2" key="1">
    <citation type="submission" date="2020-09" db="EMBL/GenBank/DDBJ databases">
        <title>Genome seq and assembly of Chryseobacterium sp.</title>
        <authorList>
            <person name="Chhetri G."/>
        </authorList>
    </citation>
    <scope>NUCLEOTIDE SEQUENCE [LARGE SCALE GENOMIC DNA]</scope>
    <source>
        <strain evidence="1 2">GCR10</strain>
    </source>
</reference>
<evidence type="ECO:0000313" key="1">
    <source>
        <dbReference type="EMBL" id="MBD8081492.1"/>
    </source>
</evidence>